<dbReference type="Gene3D" id="2.40.420.20">
    <property type="match status" value="1"/>
</dbReference>
<dbReference type="GO" id="GO:1990281">
    <property type="term" value="C:efflux pump complex"/>
    <property type="evidence" value="ECO:0007669"/>
    <property type="project" value="TreeGrafter"/>
</dbReference>
<dbReference type="FunCoup" id="B2A6X4">
    <property type="interactions" value="111"/>
</dbReference>
<reference evidence="6 7" key="1">
    <citation type="submission" date="2008-04" db="EMBL/GenBank/DDBJ databases">
        <title>Complete sequence of chromosome of Natranaerobius thermophilus JW/NM-WN-LF.</title>
        <authorList>
            <consortium name="US DOE Joint Genome Institute"/>
            <person name="Copeland A."/>
            <person name="Lucas S."/>
            <person name="Lapidus A."/>
            <person name="Glavina del Rio T."/>
            <person name="Dalin E."/>
            <person name="Tice H."/>
            <person name="Bruce D."/>
            <person name="Goodwin L."/>
            <person name="Pitluck S."/>
            <person name="Chertkov O."/>
            <person name="Brettin T."/>
            <person name="Detter J.C."/>
            <person name="Han C."/>
            <person name="Kuske C.R."/>
            <person name="Schmutz J."/>
            <person name="Larimer F."/>
            <person name="Land M."/>
            <person name="Hauser L."/>
            <person name="Kyrpides N."/>
            <person name="Lykidis A."/>
            <person name="Mesbah N.M."/>
            <person name="Wiegel J."/>
        </authorList>
    </citation>
    <scope>NUCLEOTIDE SEQUENCE [LARGE SCALE GENOMIC DNA]</scope>
    <source>
        <strain evidence="7">ATCC BAA-1301 / DSM 18059 / JW/NM-WN-LF</strain>
    </source>
</reference>
<dbReference type="InterPro" id="IPR006143">
    <property type="entry name" value="RND_pump_MFP"/>
</dbReference>
<dbReference type="InterPro" id="IPR058637">
    <property type="entry name" value="YknX-like_C"/>
</dbReference>
<evidence type="ECO:0000259" key="4">
    <source>
        <dbReference type="Pfam" id="PF25917"/>
    </source>
</evidence>
<accession>B2A6X4</accession>
<dbReference type="eggNOG" id="COG0845">
    <property type="taxonomic scope" value="Bacteria"/>
</dbReference>
<evidence type="ECO:0000313" key="6">
    <source>
        <dbReference type="EMBL" id="ACB85649.1"/>
    </source>
</evidence>
<dbReference type="InParanoid" id="B2A6X4"/>
<dbReference type="GO" id="GO:0015562">
    <property type="term" value="F:efflux transmembrane transporter activity"/>
    <property type="evidence" value="ECO:0007669"/>
    <property type="project" value="TreeGrafter"/>
</dbReference>
<dbReference type="NCBIfam" id="TIGR01730">
    <property type="entry name" value="RND_mfp"/>
    <property type="match status" value="1"/>
</dbReference>
<dbReference type="PANTHER" id="PTHR30469">
    <property type="entry name" value="MULTIDRUG RESISTANCE PROTEIN MDTA"/>
    <property type="match status" value="1"/>
</dbReference>
<name>B2A6X4_NATTJ</name>
<evidence type="ECO:0000313" key="7">
    <source>
        <dbReference type="Proteomes" id="UP000001683"/>
    </source>
</evidence>
<dbReference type="KEGG" id="nth:Nther_2082"/>
<protein>
    <submittedName>
        <fullName evidence="6">Efflux transporter, RND family, MFP subunit</fullName>
    </submittedName>
</protein>
<dbReference type="STRING" id="457570.Nther_2082"/>
<reference evidence="6 7" key="2">
    <citation type="journal article" date="2011" name="J. Bacteriol.">
        <title>Complete genome sequence of the anaerobic, halophilic alkalithermophile Natranaerobius thermophilus JW/NM-WN-LF.</title>
        <authorList>
            <person name="Zhao B."/>
            <person name="Mesbah N.M."/>
            <person name="Dalin E."/>
            <person name="Goodwin L."/>
            <person name="Nolan M."/>
            <person name="Pitluck S."/>
            <person name="Chertkov O."/>
            <person name="Brettin T.S."/>
            <person name="Han J."/>
            <person name="Larimer F.W."/>
            <person name="Land M.L."/>
            <person name="Hauser L."/>
            <person name="Kyrpides N."/>
            <person name="Wiegel J."/>
        </authorList>
    </citation>
    <scope>NUCLEOTIDE SEQUENCE [LARGE SCALE GENOMIC DNA]</scope>
    <source>
        <strain evidence="7">ATCC BAA-1301 / DSM 18059 / JW/NM-WN-LF</strain>
    </source>
</reference>
<evidence type="ECO:0000256" key="2">
    <source>
        <dbReference type="SAM" id="Coils"/>
    </source>
</evidence>
<comment type="similarity">
    <text evidence="1">Belongs to the membrane fusion protein (MFP) (TC 8.A.1) family.</text>
</comment>
<organism evidence="6 7">
    <name type="scientific">Natranaerobius thermophilus (strain ATCC BAA-1301 / DSM 18059 / JW/NM-WN-LF)</name>
    <dbReference type="NCBI Taxonomy" id="457570"/>
    <lineage>
        <taxon>Bacteria</taxon>
        <taxon>Bacillati</taxon>
        <taxon>Bacillota</taxon>
        <taxon>Clostridia</taxon>
        <taxon>Natranaerobiales</taxon>
        <taxon>Natranaerobiaceae</taxon>
        <taxon>Natranaerobius</taxon>
    </lineage>
</organism>
<evidence type="ECO:0000256" key="3">
    <source>
        <dbReference type="SAM" id="SignalP"/>
    </source>
</evidence>
<dbReference type="Gene3D" id="2.40.30.170">
    <property type="match status" value="1"/>
</dbReference>
<dbReference type="OrthoDB" id="11589at2"/>
<gene>
    <name evidence="6" type="ordered locus">Nther_2082</name>
</gene>
<dbReference type="Proteomes" id="UP000001683">
    <property type="component" value="Chromosome"/>
</dbReference>
<feature type="coiled-coil region" evidence="2">
    <location>
        <begin position="96"/>
        <end position="222"/>
    </location>
</feature>
<dbReference type="Gene3D" id="2.40.50.100">
    <property type="match status" value="1"/>
</dbReference>
<dbReference type="HOGENOM" id="CLU_018816_14_5_9"/>
<dbReference type="PANTHER" id="PTHR30469:SF33">
    <property type="entry name" value="SLR1207 PROTEIN"/>
    <property type="match status" value="1"/>
</dbReference>
<dbReference type="SUPFAM" id="SSF57997">
    <property type="entry name" value="Tropomyosin"/>
    <property type="match status" value="1"/>
</dbReference>
<sequence>MKKKWKILFGVLILVAAASFITVQATGSITVNVKEISPEEIKHSFTEEGTVEPAEDRNVITMHTAKIDKVHVEDGDHVKQGELLVELNPRELNYTIEELRAQVRALEGERQQLEQEPGEAEIENIEIGIEHAKDTLKNAETRYEKIKEMYRNDFATESELKEAEDMVKQAELNLNQQKKSLEILDESFSPPEGSYEVIDAQKSALESQIEFLKEQKEEYQMHAPIQGIVTDLQVEEMGLANPERPLMKIRGNDKLQIETRVLTRDVYEIEESMEVSLVFERREKDVEFTGEISEIAPYAEASLSELGLEEERVPVTITPEIPEDIDLGPGYKVDVEFITEKQTDQLVVPKSALFTHEGQDAVFTVENDRAKIQKVNTGLETNQKVAIKDGLEDGDKVILNPDKEDLQEGTRINIQT</sequence>
<feature type="domain" description="YknX-like C-terminal permuted SH3-like" evidence="5">
    <location>
        <begin position="346"/>
        <end position="413"/>
    </location>
</feature>
<dbReference type="AlphaFoldDB" id="B2A6X4"/>
<evidence type="ECO:0000259" key="5">
    <source>
        <dbReference type="Pfam" id="PF25989"/>
    </source>
</evidence>
<dbReference type="Pfam" id="PF25989">
    <property type="entry name" value="YknX_C"/>
    <property type="match status" value="1"/>
</dbReference>
<feature type="signal peptide" evidence="3">
    <location>
        <begin position="1"/>
        <end position="25"/>
    </location>
</feature>
<keyword evidence="2" id="KW-0175">Coiled coil</keyword>
<feature type="chain" id="PRO_5002774825" evidence="3">
    <location>
        <begin position="26"/>
        <end position="416"/>
    </location>
</feature>
<dbReference type="SUPFAM" id="SSF111369">
    <property type="entry name" value="HlyD-like secretion proteins"/>
    <property type="match status" value="1"/>
</dbReference>
<keyword evidence="3" id="KW-0732">Signal</keyword>
<proteinExistence type="inferred from homology"/>
<evidence type="ECO:0000256" key="1">
    <source>
        <dbReference type="ARBA" id="ARBA00009477"/>
    </source>
</evidence>
<dbReference type="InterPro" id="IPR058625">
    <property type="entry name" value="MdtA-like_BSH"/>
</dbReference>
<dbReference type="Pfam" id="PF25917">
    <property type="entry name" value="BSH_RND"/>
    <property type="match status" value="1"/>
</dbReference>
<feature type="domain" description="Multidrug resistance protein MdtA-like barrel-sandwich hybrid" evidence="4">
    <location>
        <begin position="67"/>
        <end position="236"/>
    </location>
</feature>
<dbReference type="RefSeq" id="WP_012448505.1">
    <property type="nucleotide sequence ID" value="NC_010718.1"/>
</dbReference>
<dbReference type="EMBL" id="CP001034">
    <property type="protein sequence ID" value="ACB85649.1"/>
    <property type="molecule type" value="Genomic_DNA"/>
</dbReference>
<dbReference type="Gene3D" id="1.10.287.470">
    <property type="entry name" value="Helix hairpin bin"/>
    <property type="match status" value="1"/>
</dbReference>
<keyword evidence="7" id="KW-1185">Reference proteome</keyword>